<protein>
    <submittedName>
        <fullName evidence="1">Uncharacterized protein</fullName>
    </submittedName>
</protein>
<organism evidence="1 2">
    <name type="scientific">Trematosphaeria pertusa</name>
    <dbReference type="NCBI Taxonomy" id="390896"/>
    <lineage>
        <taxon>Eukaryota</taxon>
        <taxon>Fungi</taxon>
        <taxon>Dikarya</taxon>
        <taxon>Ascomycota</taxon>
        <taxon>Pezizomycotina</taxon>
        <taxon>Dothideomycetes</taxon>
        <taxon>Pleosporomycetidae</taxon>
        <taxon>Pleosporales</taxon>
        <taxon>Massarineae</taxon>
        <taxon>Trematosphaeriaceae</taxon>
        <taxon>Trematosphaeria</taxon>
    </lineage>
</organism>
<dbReference type="Proteomes" id="UP000800094">
    <property type="component" value="Unassembled WGS sequence"/>
</dbReference>
<dbReference type="RefSeq" id="XP_033681831.1">
    <property type="nucleotide sequence ID" value="XM_033831498.1"/>
</dbReference>
<evidence type="ECO:0000313" key="2">
    <source>
        <dbReference type="Proteomes" id="UP000800094"/>
    </source>
</evidence>
<sequence>MKVPGSFDIPLSIRAIIIAYRLQIGLGWVEISRKLGVNNTTAQKFYNRVLEQAGTPDLMEMLKYIDSASRTGAPRVVEPGTQDSLQIRADVLKWRDFDRTDAANHTRPKGQHIKPTTVRRVLQDREHVEKDEQHPKRIKRGRQLRKEALTEIHKQQRRAYTHKLEILDGNSLEDVYLLEVVEGKEISHNLIIIGVDEYTVEFGGSGFNRVSYMEGEDLYKHAQETQPSRFSLMQWNAACGQEISLTRPCRIWEPELPELKVDLAEKLLNKQKELNKKMEQQRINARIPGTTEWRHMEKVNKAVQDWNATIPKSQRKGRRQRR</sequence>
<evidence type="ECO:0000313" key="1">
    <source>
        <dbReference type="EMBL" id="KAF2246827.1"/>
    </source>
</evidence>
<accession>A0A6A6I992</accession>
<name>A0A6A6I992_9PLEO</name>
<gene>
    <name evidence="1" type="ORF">BU26DRAFT_53920</name>
</gene>
<dbReference type="GeneID" id="54584828"/>
<proteinExistence type="predicted"/>
<keyword evidence="2" id="KW-1185">Reference proteome</keyword>
<dbReference type="OrthoDB" id="10560799at2759"/>
<dbReference type="AlphaFoldDB" id="A0A6A6I992"/>
<reference evidence="1" key="1">
    <citation type="journal article" date="2020" name="Stud. Mycol.">
        <title>101 Dothideomycetes genomes: a test case for predicting lifestyles and emergence of pathogens.</title>
        <authorList>
            <person name="Haridas S."/>
            <person name="Albert R."/>
            <person name="Binder M."/>
            <person name="Bloem J."/>
            <person name="Labutti K."/>
            <person name="Salamov A."/>
            <person name="Andreopoulos B."/>
            <person name="Baker S."/>
            <person name="Barry K."/>
            <person name="Bills G."/>
            <person name="Bluhm B."/>
            <person name="Cannon C."/>
            <person name="Castanera R."/>
            <person name="Culley D."/>
            <person name="Daum C."/>
            <person name="Ezra D."/>
            <person name="Gonzalez J."/>
            <person name="Henrissat B."/>
            <person name="Kuo A."/>
            <person name="Liang C."/>
            <person name="Lipzen A."/>
            <person name="Lutzoni F."/>
            <person name="Magnuson J."/>
            <person name="Mondo S."/>
            <person name="Nolan M."/>
            <person name="Ohm R."/>
            <person name="Pangilinan J."/>
            <person name="Park H.-J."/>
            <person name="Ramirez L."/>
            <person name="Alfaro M."/>
            <person name="Sun H."/>
            <person name="Tritt A."/>
            <person name="Yoshinaga Y."/>
            <person name="Zwiers L.-H."/>
            <person name="Turgeon B."/>
            <person name="Goodwin S."/>
            <person name="Spatafora J."/>
            <person name="Crous P."/>
            <person name="Grigoriev I."/>
        </authorList>
    </citation>
    <scope>NUCLEOTIDE SEQUENCE</scope>
    <source>
        <strain evidence="1">CBS 122368</strain>
    </source>
</reference>
<dbReference type="EMBL" id="ML987198">
    <property type="protein sequence ID" value="KAF2246827.1"/>
    <property type="molecule type" value="Genomic_DNA"/>
</dbReference>